<gene>
    <name evidence="2" type="ORF">OUZ56_016224</name>
</gene>
<evidence type="ECO:0000256" key="1">
    <source>
        <dbReference type="SAM" id="MobiDB-lite"/>
    </source>
</evidence>
<dbReference type="Proteomes" id="UP001234178">
    <property type="component" value="Unassembled WGS sequence"/>
</dbReference>
<comment type="caution">
    <text evidence="2">The sequence shown here is derived from an EMBL/GenBank/DDBJ whole genome shotgun (WGS) entry which is preliminary data.</text>
</comment>
<reference evidence="2 3" key="1">
    <citation type="journal article" date="2023" name="Nucleic Acids Res.">
        <title>The hologenome of Daphnia magna reveals possible DNA methylation and microbiome-mediated evolution of the host genome.</title>
        <authorList>
            <person name="Chaturvedi A."/>
            <person name="Li X."/>
            <person name="Dhandapani V."/>
            <person name="Marshall H."/>
            <person name="Kissane S."/>
            <person name="Cuenca-Cambronero M."/>
            <person name="Asole G."/>
            <person name="Calvet F."/>
            <person name="Ruiz-Romero M."/>
            <person name="Marangio P."/>
            <person name="Guigo R."/>
            <person name="Rago D."/>
            <person name="Mirbahai L."/>
            <person name="Eastwood N."/>
            <person name="Colbourne J.K."/>
            <person name="Zhou J."/>
            <person name="Mallon E."/>
            <person name="Orsini L."/>
        </authorList>
    </citation>
    <scope>NUCLEOTIDE SEQUENCE [LARGE SCALE GENOMIC DNA]</scope>
    <source>
        <strain evidence="2">LRV0_1</strain>
    </source>
</reference>
<evidence type="ECO:0000313" key="3">
    <source>
        <dbReference type="Proteomes" id="UP001234178"/>
    </source>
</evidence>
<name>A0ABR0AQ14_9CRUS</name>
<proteinExistence type="predicted"/>
<keyword evidence="3" id="KW-1185">Reference proteome</keyword>
<feature type="region of interest" description="Disordered" evidence="1">
    <location>
        <begin position="122"/>
        <end position="151"/>
    </location>
</feature>
<sequence length="151" mass="16894">MCWGALRASALAFLVSEPKPAAIKFYTKAACNADNFNKRFAEFLPMVTNFPDTANTAFLFADCMVGVLRASQLKKDADVWTITRAIQLLDSSYQLERNYPKTSQRDFEAHLRTLFHSQITSQEQHGVDSMTPVSTNVAPTLGHGPEKQLEH</sequence>
<protein>
    <submittedName>
        <fullName evidence="2">Uncharacterized protein</fullName>
    </submittedName>
</protein>
<accession>A0ABR0AQ14</accession>
<dbReference type="EMBL" id="JAOYFB010000038">
    <property type="protein sequence ID" value="KAK4027212.1"/>
    <property type="molecule type" value="Genomic_DNA"/>
</dbReference>
<organism evidence="2 3">
    <name type="scientific">Daphnia magna</name>
    <dbReference type="NCBI Taxonomy" id="35525"/>
    <lineage>
        <taxon>Eukaryota</taxon>
        <taxon>Metazoa</taxon>
        <taxon>Ecdysozoa</taxon>
        <taxon>Arthropoda</taxon>
        <taxon>Crustacea</taxon>
        <taxon>Branchiopoda</taxon>
        <taxon>Diplostraca</taxon>
        <taxon>Cladocera</taxon>
        <taxon>Anomopoda</taxon>
        <taxon>Daphniidae</taxon>
        <taxon>Daphnia</taxon>
    </lineage>
</organism>
<evidence type="ECO:0000313" key="2">
    <source>
        <dbReference type="EMBL" id="KAK4027212.1"/>
    </source>
</evidence>